<name>T0PU15_SAPDV</name>
<dbReference type="Proteomes" id="UP000030762">
    <property type="component" value="Unassembled WGS sequence"/>
</dbReference>
<dbReference type="eggNOG" id="ENOG502RJR9">
    <property type="taxonomic scope" value="Eukaryota"/>
</dbReference>
<dbReference type="RefSeq" id="XP_008617618.1">
    <property type="nucleotide sequence ID" value="XM_008619396.1"/>
</dbReference>
<organism evidence="2 3">
    <name type="scientific">Saprolegnia diclina (strain VS20)</name>
    <dbReference type="NCBI Taxonomy" id="1156394"/>
    <lineage>
        <taxon>Eukaryota</taxon>
        <taxon>Sar</taxon>
        <taxon>Stramenopiles</taxon>
        <taxon>Oomycota</taxon>
        <taxon>Saprolegniomycetes</taxon>
        <taxon>Saprolegniales</taxon>
        <taxon>Saprolegniaceae</taxon>
        <taxon>Saprolegnia</taxon>
    </lineage>
</organism>
<dbReference type="GeneID" id="19954043"/>
<feature type="compositionally biased region" description="Pro residues" evidence="1">
    <location>
        <begin position="610"/>
        <end position="624"/>
    </location>
</feature>
<dbReference type="VEuPathDB" id="FungiDB:SDRG_13316"/>
<dbReference type="OMA" id="AHGEFYK"/>
<dbReference type="InterPro" id="IPR051425">
    <property type="entry name" value="Formin_Homology"/>
</dbReference>
<evidence type="ECO:0000313" key="2">
    <source>
        <dbReference type="EMBL" id="EQC28979.1"/>
    </source>
</evidence>
<keyword evidence="3" id="KW-1185">Reference proteome</keyword>
<dbReference type="PANTHER" id="PTHR45725:SF1">
    <property type="entry name" value="DISHEVELLED ASSOCIATED ACTIVATOR OF MORPHOGENESIS, ISOFORM D"/>
    <property type="match status" value="1"/>
</dbReference>
<sequence>MADDAKSRKKQWRTPGEAPPRARSRGKTSQDATDPTPPRARPTQSNPKERTPRTTAVNLAPALLEQQLQVLLTSHRFEEAASWIQSSAYLSEKYQLADVVRLVLDQRQFDLAGRLIRNLKLGENQALVTLFIKDLVRSGQFNLAVRYAQELVPAFNSPESPAPRASWTPQTLIQAMIRAQQYKAALKYTKQFQLERVFPPKQLIAGLMEERAWTDASAAITECKLQDEFSLDKLVDRMMNEQQWAAALKCIKGRPSAFTTRMLVERMILCGDFLPAIAAIKDFGLGADLPLLRQMLDSMLSFKELYKALKYASKFGLDADAAYAPQSLIRVALGEKQHHIAQLYIKKYKLEHEFAAELAAMESEKLDKLLAFRVLMQRKRHRLCRPEYQAQYRLCLGDLYDHDEHKEEEIVSIEETTVPRTARHPLLVEDGLDDDDDDDEILLQKPPIFNTDDDDDGDDVPHTFLFNKPKASSFLSSLHSSTSMDVPSFSDSFRLDALNVAPMDRSFQLDRPFDLAAFAKTVEAPPLPPSMPPPLPKTMPPAPMPYPPPPPPSSSYQPPPPPLPTTTSYQPPLPPPAFSMQQFFPQPPPPPQSNPAFNVASLAMQFHGQPPLPTPPPMMAPPLPASFAPPQRSSFVPSISLKSDADAPRAPPTRRTMLTQLQLKGHH</sequence>
<dbReference type="AlphaFoldDB" id="T0PU15"/>
<dbReference type="PANTHER" id="PTHR45725">
    <property type="entry name" value="FORMIN HOMOLOGY 2 FAMILY MEMBER"/>
    <property type="match status" value="1"/>
</dbReference>
<feature type="compositionally biased region" description="Polar residues" evidence="1">
    <location>
        <begin position="631"/>
        <end position="641"/>
    </location>
</feature>
<accession>T0PU15</accession>
<dbReference type="STRING" id="1156394.T0PU15"/>
<evidence type="ECO:0000313" key="3">
    <source>
        <dbReference type="Proteomes" id="UP000030762"/>
    </source>
</evidence>
<dbReference type="OrthoDB" id="78713at2759"/>
<feature type="region of interest" description="Disordered" evidence="1">
    <location>
        <begin position="523"/>
        <end position="667"/>
    </location>
</feature>
<feature type="compositionally biased region" description="Polar residues" evidence="1">
    <location>
        <begin position="656"/>
        <end position="667"/>
    </location>
</feature>
<proteinExistence type="predicted"/>
<dbReference type="EMBL" id="JH767189">
    <property type="protein sequence ID" value="EQC28979.1"/>
    <property type="molecule type" value="Genomic_DNA"/>
</dbReference>
<dbReference type="InParanoid" id="T0PU15"/>
<feature type="compositionally biased region" description="Pro residues" evidence="1">
    <location>
        <begin position="525"/>
        <end position="564"/>
    </location>
</feature>
<feature type="region of interest" description="Disordered" evidence="1">
    <location>
        <begin position="1"/>
        <end position="54"/>
    </location>
</feature>
<protein>
    <submittedName>
        <fullName evidence="2">Uncharacterized protein</fullName>
    </submittedName>
</protein>
<reference evidence="2 3" key="1">
    <citation type="submission" date="2012-04" db="EMBL/GenBank/DDBJ databases">
        <title>The Genome Sequence of Saprolegnia declina VS20.</title>
        <authorList>
            <consortium name="The Broad Institute Genome Sequencing Platform"/>
            <person name="Russ C."/>
            <person name="Nusbaum C."/>
            <person name="Tyler B."/>
            <person name="van West P."/>
            <person name="Dieguez-Uribeondo J."/>
            <person name="de Bruijn I."/>
            <person name="Tripathy S."/>
            <person name="Jiang R."/>
            <person name="Young S.K."/>
            <person name="Zeng Q."/>
            <person name="Gargeya S."/>
            <person name="Fitzgerald M."/>
            <person name="Haas B."/>
            <person name="Abouelleil A."/>
            <person name="Alvarado L."/>
            <person name="Arachchi H.M."/>
            <person name="Berlin A."/>
            <person name="Chapman S.B."/>
            <person name="Goldberg J."/>
            <person name="Griggs A."/>
            <person name="Gujja S."/>
            <person name="Hansen M."/>
            <person name="Howarth C."/>
            <person name="Imamovic A."/>
            <person name="Larimer J."/>
            <person name="McCowen C."/>
            <person name="Montmayeur A."/>
            <person name="Murphy C."/>
            <person name="Neiman D."/>
            <person name="Pearson M."/>
            <person name="Priest M."/>
            <person name="Roberts A."/>
            <person name="Saif S."/>
            <person name="Shea T."/>
            <person name="Sisk P."/>
            <person name="Sykes S."/>
            <person name="Wortman J."/>
            <person name="Nusbaum C."/>
            <person name="Birren B."/>
        </authorList>
    </citation>
    <scope>NUCLEOTIDE SEQUENCE [LARGE SCALE GENOMIC DNA]</scope>
    <source>
        <strain evidence="2 3">VS20</strain>
    </source>
</reference>
<gene>
    <name evidence="2" type="ORF">SDRG_13316</name>
</gene>
<evidence type="ECO:0000256" key="1">
    <source>
        <dbReference type="SAM" id="MobiDB-lite"/>
    </source>
</evidence>